<evidence type="ECO:0000256" key="4">
    <source>
        <dbReference type="ARBA" id="ARBA00022540"/>
    </source>
</evidence>
<evidence type="ECO:0000256" key="5">
    <source>
        <dbReference type="ARBA" id="ARBA00022917"/>
    </source>
</evidence>
<dbReference type="Gene3D" id="3.30.420.10">
    <property type="entry name" value="Ribonuclease H-like superfamily/Ribonuclease H"/>
    <property type="match status" value="1"/>
</dbReference>
<sequence length="732" mass="82424">MSRKGPKGTKGPTETLKKEDVVQAVVIADSFRTEFHPITYSVPAALIPVVNTALLDYTLECLSLSSVQEVILFCSSHADLIKDHVKQSRWSDDTSTMLVTVIVSETCRSLGDAMRDLDAKAVIRSDFILVSGDMVANLNLLPILEYHRKVQKQDKGAVMTLVFKEAGPGHSSHISDKAILAVDAVTGRILAHKKVKAGNKKITLPLEIYVDQPRVQLRNSLLDTHVAVCSPAVPPLFSDNFDFQTRDDFVRGLLINEEILASTLYWYKLQEDQYATHVSSWKMYQSVSRDLIYRWVYPFVPDAPFFWNSEPYMFLRHNVYKQKSVKLGKGCMLTEDVVIAENTSVEENTQIGHSVIGKNCHIGKNVVIDKSYIWDNVTIGDNCKISYAVIAHGSELGMGVKLSRGCVLCPNVVLPRDTNLDANILVASDVLNKDSFDQDEEYKLDKVAEKAYRVQVLQAESDSEDEEQVQPLCGLCLSEEEKEEENESESGSEDELSDGGAMSERASPVPDDTHYLAPSDFHLFTKLKDFLGGTHFGSDEELKKTVNTWLNELAAEEYNTGILKLVNRYDKLFFSEVMDSLTRGYEDNLHPDNLILEINSSRYAYNVSMREVNYFVVKALLTLPIQIRAADATPKYLNEFNKLLKHFLPIMQNYVRNSDAQQDCLQAIEDMASSTEVVQGGLTKLIHLLYDKDVLSEENIVKWYNNGDEESPTASSLRKQVSRLETNLFCMR</sequence>
<dbReference type="SUPFAM" id="SSF51161">
    <property type="entry name" value="Trimeric LpxA-like enzymes"/>
    <property type="match status" value="1"/>
</dbReference>
<evidence type="ECO:0000256" key="9">
    <source>
        <dbReference type="SAM" id="MobiDB-lite"/>
    </source>
</evidence>
<dbReference type="PANTHER" id="PTHR45887">
    <property type="entry name" value="TRANSLATION INITIATION FACTOR EIF-2B SUBUNIT EPSILON"/>
    <property type="match status" value="1"/>
</dbReference>
<organism evidence="11 12">
    <name type="scientific">Periplaneta americana</name>
    <name type="common">American cockroach</name>
    <name type="synonym">Blatta americana</name>
    <dbReference type="NCBI Taxonomy" id="6978"/>
    <lineage>
        <taxon>Eukaryota</taxon>
        <taxon>Metazoa</taxon>
        <taxon>Ecdysozoa</taxon>
        <taxon>Arthropoda</taxon>
        <taxon>Hexapoda</taxon>
        <taxon>Insecta</taxon>
        <taxon>Pterygota</taxon>
        <taxon>Neoptera</taxon>
        <taxon>Polyneoptera</taxon>
        <taxon>Dictyoptera</taxon>
        <taxon>Blattodea</taxon>
        <taxon>Blattoidea</taxon>
        <taxon>Blattidae</taxon>
        <taxon>Blattinae</taxon>
        <taxon>Periplaneta</taxon>
    </lineage>
</organism>
<dbReference type="InterPro" id="IPR044123">
    <property type="entry name" value="W2_eIF2B_epsilon"/>
</dbReference>
<gene>
    <name evidence="11" type="ORF">ANN_06303</name>
</gene>
<comment type="similarity">
    <text evidence="2">Belongs to the eIF-2B gamma/epsilon subunits family.</text>
</comment>
<dbReference type="SUPFAM" id="SSF48371">
    <property type="entry name" value="ARM repeat"/>
    <property type="match status" value="1"/>
</dbReference>
<protein>
    <recommendedName>
        <fullName evidence="6">Translation initiation factor eIF2B subunit epsilon</fullName>
    </recommendedName>
    <alternativeName>
        <fullName evidence="7">eIF2B GDP-GTP exchange factor subunit epsilon</fullName>
    </alternativeName>
</protein>
<evidence type="ECO:0000313" key="11">
    <source>
        <dbReference type="EMBL" id="KAJ4444510.1"/>
    </source>
</evidence>
<dbReference type="Pfam" id="PF00483">
    <property type="entry name" value="NTP_transferase"/>
    <property type="match status" value="1"/>
</dbReference>
<dbReference type="CDD" id="cd11558">
    <property type="entry name" value="W2_eIF2B_epsilon"/>
    <property type="match status" value="1"/>
</dbReference>
<dbReference type="InterPro" id="IPR035543">
    <property type="entry name" value="eIF-2B_epsilon_N"/>
</dbReference>
<dbReference type="Proteomes" id="UP001148838">
    <property type="component" value="Unassembled WGS sequence"/>
</dbReference>
<evidence type="ECO:0000256" key="6">
    <source>
        <dbReference type="ARBA" id="ARBA00044144"/>
    </source>
</evidence>
<keyword evidence="5" id="KW-0648">Protein biosynthesis</keyword>
<dbReference type="InterPro" id="IPR011004">
    <property type="entry name" value="Trimer_LpxA-like_sf"/>
</dbReference>
<proteinExistence type="inferred from homology"/>
<accession>A0ABQ8TFN5</accession>
<dbReference type="InterPro" id="IPR036397">
    <property type="entry name" value="RNaseH_sf"/>
</dbReference>
<dbReference type="Gene3D" id="2.160.10.10">
    <property type="entry name" value="Hexapeptide repeat proteins"/>
    <property type="match status" value="1"/>
</dbReference>
<dbReference type="SUPFAM" id="SSF53448">
    <property type="entry name" value="Nucleotide-diphospho-sugar transferases"/>
    <property type="match status" value="1"/>
</dbReference>
<dbReference type="PROSITE" id="PS51363">
    <property type="entry name" value="W2"/>
    <property type="match status" value="1"/>
</dbReference>
<dbReference type="EMBL" id="JAJSOF020000011">
    <property type="protein sequence ID" value="KAJ4444510.1"/>
    <property type="molecule type" value="Genomic_DNA"/>
</dbReference>
<reference evidence="11 12" key="1">
    <citation type="journal article" date="2022" name="Allergy">
        <title>Genome assembly and annotation of Periplaneta americana reveal a comprehensive cockroach allergen profile.</title>
        <authorList>
            <person name="Wang L."/>
            <person name="Xiong Q."/>
            <person name="Saelim N."/>
            <person name="Wang L."/>
            <person name="Nong W."/>
            <person name="Wan A.T."/>
            <person name="Shi M."/>
            <person name="Liu X."/>
            <person name="Cao Q."/>
            <person name="Hui J.H.L."/>
            <person name="Sookrung N."/>
            <person name="Leung T.F."/>
            <person name="Tungtrongchitr A."/>
            <person name="Tsui S.K.W."/>
        </authorList>
    </citation>
    <scope>NUCLEOTIDE SEQUENCE [LARGE SCALE GENOMIC DNA]</scope>
    <source>
        <strain evidence="11">PWHHKU_190912</strain>
    </source>
</reference>
<comment type="caution">
    <text evidence="11">The sequence shown here is derived from an EMBL/GenBank/DDBJ whole genome shotgun (WGS) entry which is preliminary data.</text>
</comment>
<evidence type="ECO:0000256" key="3">
    <source>
        <dbReference type="ARBA" id="ARBA00022490"/>
    </source>
</evidence>
<evidence type="ECO:0000256" key="8">
    <source>
        <dbReference type="ARBA" id="ARBA00046432"/>
    </source>
</evidence>
<dbReference type="InterPro" id="IPR051956">
    <property type="entry name" value="eIF2B_epsilon"/>
</dbReference>
<dbReference type="InterPro" id="IPR056764">
    <property type="entry name" value="LbH_EIF2B3/5"/>
</dbReference>
<dbReference type="Pfam" id="PF25084">
    <property type="entry name" value="LbH_EIF2B"/>
    <property type="match status" value="1"/>
</dbReference>
<dbReference type="InterPro" id="IPR016024">
    <property type="entry name" value="ARM-type_fold"/>
</dbReference>
<dbReference type="Gene3D" id="3.90.550.10">
    <property type="entry name" value="Spore Coat Polysaccharide Biosynthesis Protein SpsA, Chain A"/>
    <property type="match status" value="1"/>
</dbReference>
<dbReference type="InterPro" id="IPR029044">
    <property type="entry name" value="Nucleotide-diphossugar_trans"/>
</dbReference>
<evidence type="ECO:0000256" key="7">
    <source>
        <dbReference type="ARBA" id="ARBA00044345"/>
    </source>
</evidence>
<dbReference type="Gene3D" id="1.25.40.180">
    <property type="match status" value="1"/>
</dbReference>
<evidence type="ECO:0000259" key="10">
    <source>
        <dbReference type="PROSITE" id="PS51363"/>
    </source>
</evidence>
<feature type="region of interest" description="Disordered" evidence="9">
    <location>
        <begin position="479"/>
        <end position="512"/>
    </location>
</feature>
<evidence type="ECO:0000313" key="12">
    <source>
        <dbReference type="Proteomes" id="UP001148838"/>
    </source>
</evidence>
<dbReference type="SMART" id="SM00515">
    <property type="entry name" value="eIF5C"/>
    <property type="match status" value="1"/>
</dbReference>
<name>A0ABQ8TFN5_PERAM</name>
<feature type="domain" description="W2" evidence="10">
    <location>
        <begin position="567"/>
        <end position="732"/>
    </location>
</feature>
<dbReference type="PANTHER" id="PTHR45887:SF1">
    <property type="entry name" value="TRANSLATION INITIATION FACTOR EIF-2B SUBUNIT EPSILON"/>
    <property type="match status" value="1"/>
</dbReference>
<keyword evidence="12" id="KW-1185">Reference proteome</keyword>
<dbReference type="InterPro" id="IPR003307">
    <property type="entry name" value="W2_domain"/>
</dbReference>
<feature type="compositionally biased region" description="Acidic residues" evidence="9">
    <location>
        <begin position="479"/>
        <end position="497"/>
    </location>
</feature>
<comment type="subcellular location">
    <subcellularLocation>
        <location evidence="1">Cytoplasm</location>
        <location evidence="1">Cytosol</location>
    </subcellularLocation>
</comment>
<keyword evidence="4" id="KW-0396">Initiation factor</keyword>
<evidence type="ECO:0000256" key="1">
    <source>
        <dbReference type="ARBA" id="ARBA00004514"/>
    </source>
</evidence>
<evidence type="ECO:0000256" key="2">
    <source>
        <dbReference type="ARBA" id="ARBA00007878"/>
    </source>
</evidence>
<keyword evidence="3" id="KW-0963">Cytoplasm</keyword>
<comment type="subunit">
    <text evidence="8">Component of the translation initiation factor 2B (eIF2B) complex which is a heterodecamer of two sets of five different subunits: alpha, beta, gamma, delta and epsilon. Subunits alpha, beta and delta comprise a regulatory subcomplex and subunits epsilon and gamma comprise a catalytic subcomplex. Within the complex, the hexameric regulatory complex resides at the center, with the two heterodimeric catalytic subcomplexes bound on opposite sides.</text>
</comment>
<dbReference type="InterPro" id="IPR005835">
    <property type="entry name" value="NTP_transferase_dom"/>
</dbReference>
<dbReference type="Pfam" id="PF02020">
    <property type="entry name" value="W2"/>
    <property type="match status" value="1"/>
</dbReference>
<dbReference type="CDD" id="cd04197">
    <property type="entry name" value="eIF-2B_epsilon_N"/>
    <property type="match status" value="1"/>
</dbReference>